<dbReference type="Proteomes" id="UP001350748">
    <property type="component" value="Unassembled WGS sequence"/>
</dbReference>
<organism evidence="10 11">
    <name type="scientific">Methylocystis borbori</name>
    <dbReference type="NCBI Taxonomy" id="3118750"/>
    <lineage>
        <taxon>Bacteria</taxon>
        <taxon>Pseudomonadati</taxon>
        <taxon>Pseudomonadota</taxon>
        <taxon>Alphaproteobacteria</taxon>
        <taxon>Hyphomicrobiales</taxon>
        <taxon>Methylocystaceae</taxon>
        <taxon>Methylocystis</taxon>
    </lineage>
</organism>
<comment type="caution">
    <text evidence="10">The sequence shown here is derived from an EMBL/GenBank/DDBJ whole genome shotgun (WGS) entry which is preliminary data.</text>
</comment>
<dbReference type="Gene3D" id="3.30.413.10">
    <property type="entry name" value="Sulfite Reductase Hemoprotein, domain 1"/>
    <property type="match status" value="2"/>
</dbReference>
<evidence type="ECO:0000256" key="6">
    <source>
        <dbReference type="ARBA" id="ARBA00023004"/>
    </source>
</evidence>
<keyword evidence="4" id="KW-0479">Metal-binding</keyword>
<dbReference type="Gene3D" id="3.90.480.20">
    <property type="match status" value="2"/>
</dbReference>
<dbReference type="SUPFAM" id="SSF55124">
    <property type="entry name" value="Nitrite/Sulfite reductase N-terminal domain-like"/>
    <property type="match status" value="2"/>
</dbReference>
<keyword evidence="6" id="KW-0408">Iron</keyword>
<keyword evidence="11" id="KW-1185">Reference proteome</keyword>
<dbReference type="EC" id="1.8.7.1" evidence="10"/>
<feature type="domain" description="Nitrite/sulphite reductase 4Fe-4S" evidence="8">
    <location>
        <begin position="136"/>
        <end position="289"/>
    </location>
</feature>
<evidence type="ECO:0000256" key="1">
    <source>
        <dbReference type="ARBA" id="ARBA00001929"/>
    </source>
</evidence>
<evidence type="ECO:0000259" key="9">
    <source>
        <dbReference type="Pfam" id="PF03460"/>
    </source>
</evidence>
<accession>A0ABU7XGG3</accession>
<dbReference type="InterPro" id="IPR006067">
    <property type="entry name" value="NO2/SO3_Rdtase_4Fe4S_dom"/>
</dbReference>
<keyword evidence="5 10" id="KW-0560">Oxidoreductase</keyword>
<dbReference type="InterPro" id="IPR045854">
    <property type="entry name" value="NO2/SO3_Rdtase_4Fe4S_sf"/>
</dbReference>
<keyword evidence="3" id="KW-0004">4Fe-4S</keyword>
<reference evidence="10 11" key="1">
    <citation type="submission" date="2024-02" db="EMBL/GenBank/DDBJ databases">
        <authorList>
            <person name="Grouzdev D."/>
        </authorList>
    </citation>
    <scope>NUCLEOTIDE SEQUENCE [LARGE SCALE GENOMIC DNA]</scope>
    <source>
        <strain evidence="10 11">9N</strain>
    </source>
</reference>
<dbReference type="EMBL" id="JAZHYN010000018">
    <property type="protein sequence ID" value="MEF3366484.1"/>
    <property type="molecule type" value="Genomic_DNA"/>
</dbReference>
<dbReference type="InterPro" id="IPR045169">
    <property type="entry name" value="NO2/SO3_Rdtase_4Fe4S_prot"/>
</dbReference>
<dbReference type="InterPro" id="IPR036136">
    <property type="entry name" value="Nit/Sulf_reduc_fer-like_dom_sf"/>
</dbReference>
<comment type="cofactor">
    <cofactor evidence="1">
        <name>siroheme</name>
        <dbReference type="ChEBI" id="CHEBI:60052"/>
    </cofactor>
</comment>
<feature type="domain" description="Nitrite/sulphite reductase 4Fe-4S" evidence="8">
    <location>
        <begin position="428"/>
        <end position="565"/>
    </location>
</feature>
<evidence type="ECO:0000256" key="2">
    <source>
        <dbReference type="ARBA" id="ARBA00001966"/>
    </source>
</evidence>
<evidence type="ECO:0000256" key="5">
    <source>
        <dbReference type="ARBA" id="ARBA00023002"/>
    </source>
</evidence>
<dbReference type="Pfam" id="PF01077">
    <property type="entry name" value="NIR_SIR"/>
    <property type="match status" value="2"/>
</dbReference>
<name>A0ABU7XGG3_9HYPH</name>
<evidence type="ECO:0000313" key="11">
    <source>
        <dbReference type="Proteomes" id="UP001350748"/>
    </source>
</evidence>
<evidence type="ECO:0000256" key="7">
    <source>
        <dbReference type="ARBA" id="ARBA00023014"/>
    </source>
</evidence>
<evidence type="ECO:0000313" key="10">
    <source>
        <dbReference type="EMBL" id="MEF3366484.1"/>
    </source>
</evidence>
<evidence type="ECO:0000259" key="8">
    <source>
        <dbReference type="Pfam" id="PF01077"/>
    </source>
</evidence>
<comment type="cofactor">
    <cofactor evidence="2">
        <name>[4Fe-4S] cluster</name>
        <dbReference type="ChEBI" id="CHEBI:49883"/>
    </cofactor>
</comment>
<dbReference type="PANTHER" id="PTHR11493">
    <property type="entry name" value="SULFITE REDUCTASE [NADPH] SUBUNIT BETA-RELATED"/>
    <property type="match status" value="1"/>
</dbReference>
<proteinExistence type="predicted"/>
<protein>
    <submittedName>
        <fullName evidence="10">Nitrite/sulfite reductase</fullName>
        <ecNumber evidence="10">1.8.7.1</ecNumber>
    </submittedName>
</protein>
<sequence length="574" mass="64047">MTAHDPQATRRPNAPTTTYRYDEFDAAFVRERVAEFREQVRRRLSGALTEEEFRPFRLMNGLYLQLHAYMLRVAIPYGTLIAPQMRRLADIADKWDKGYGHFTTRQNLQYNWPKLVDTPDILEALAEVEMHAIQTSGNCIRNVTADHFAGVARDEIEDPRPTAEYLRQWSSLHPEFSFLPRKFKIAVTGGEHDRAAIMVHDIGLRIVRNEAGEIGYQVVVGGGLGRSPFVGKVVRDFAPRADLLAYIEAVMRVYNRFGRRDNKYKARIKILVHEKGIDEIRAEVEAEFSAIDRTVFAHDPEEFARIAAFFAPPPYEALPAKSPALDAAKLEYPAFANFVDVNVSPHKVDGYAIVTVSLKPIGGVPGDATSDQMRVLADLSERFGFGELRISHEQNVILPHVKQDDLFALWRALDAAGLATANAGLISDIISCPGLDYCSLATARSIPIAQAISKRFSDMSRQRRIGKLGVKISGCINACGHHHIGAIGILGLEKKGQESYQITLGGDPTFSASIGELLGPGVTAEQVPDVIEHLVDFYLSERLENEQFIDTWRRVGHARFKDALRREGEDGADI</sequence>
<dbReference type="SUPFAM" id="SSF56014">
    <property type="entry name" value="Nitrite and sulphite reductase 4Fe-4S domain-like"/>
    <property type="match status" value="2"/>
</dbReference>
<evidence type="ECO:0000256" key="4">
    <source>
        <dbReference type="ARBA" id="ARBA00022723"/>
    </source>
</evidence>
<dbReference type="GO" id="GO:0050311">
    <property type="term" value="F:sulfite reductase (ferredoxin) activity"/>
    <property type="evidence" value="ECO:0007669"/>
    <property type="project" value="UniProtKB-EC"/>
</dbReference>
<dbReference type="RefSeq" id="WP_332081496.1">
    <property type="nucleotide sequence ID" value="NZ_JAZHYN010000018.1"/>
</dbReference>
<feature type="domain" description="Nitrite/Sulfite reductase ferredoxin-like" evidence="9">
    <location>
        <begin position="362"/>
        <end position="416"/>
    </location>
</feature>
<dbReference type="InterPro" id="IPR005117">
    <property type="entry name" value="NiRdtase/SiRdtase_haem-b_fer"/>
</dbReference>
<gene>
    <name evidence="10" type="ORF">V3H18_08050</name>
</gene>
<feature type="domain" description="Nitrite/Sulfite reductase ferredoxin-like" evidence="9">
    <location>
        <begin position="69"/>
        <end position="128"/>
    </location>
</feature>
<dbReference type="Pfam" id="PF03460">
    <property type="entry name" value="NIR_SIR_ferr"/>
    <property type="match status" value="2"/>
</dbReference>
<evidence type="ECO:0000256" key="3">
    <source>
        <dbReference type="ARBA" id="ARBA00022485"/>
    </source>
</evidence>
<dbReference type="PANTHER" id="PTHR11493:SF47">
    <property type="entry name" value="SULFITE REDUCTASE [NADPH] SUBUNIT BETA"/>
    <property type="match status" value="1"/>
</dbReference>
<keyword evidence="7" id="KW-0411">Iron-sulfur</keyword>